<sequence length="552" mass="62890">MGSGEGRDLGAELERRLQVMNLLDHRDKDIALITKGQLEGKQSHLEMEHVQEEGFWQYMNLLYWKPTQELFDGDSGVLDLNSVKKNISHVLNAGGSFTIFEKSTKCKESETCIDRYRSPSVRNVANDREEEASVLTANIIDKIAKVKLKEPVFITEVQLEPKEAAITVEDGTSNVKVQLNCLKNPVRKLPPIPRHRENVASTTPLTPPIPQSLSSPRPQVAHSLPTFINQFSDTEWFQRCFNSIDLMNLPTAQTPGGFLALLLQLLVTADYSSKTDLVNAIQKLYFQEKQGSLTEICNRLYAVLNAEIPPNCKVDEQRAFIQTTLQTLLTFGFRSKELLTEFMVQFLQADDNFRKVVWTMLNQAGLRDPHAYFAKEMISWNLWSRDDFTKQDLQRICMAWVDRCIMHFQGTRLPNTPVVLGTSQEFYVSMETVNLYCAAQLEKELLFASDVTPCLAYAQIMKNTVLVLPKIKSSRALVRLGETQVRSRQCHSEAHLPSLAHKKQLKDCLPFIGLPICRYNLQPFSSTASISEHQQVTLRNSRKYFIINHSYV</sequence>
<dbReference type="Proteomes" id="UP001318040">
    <property type="component" value="Chromosome 20"/>
</dbReference>
<accession>A0AAJ7WX80</accession>
<proteinExistence type="predicted"/>
<evidence type="ECO:0000313" key="1">
    <source>
        <dbReference type="Proteomes" id="UP001318040"/>
    </source>
</evidence>
<dbReference type="PANTHER" id="PTHR45532:SF1">
    <property type="entry name" value="WD REPEAT-CONTAINING PROTEIN 97"/>
    <property type="match status" value="1"/>
</dbReference>
<name>A0AAJ7WX80_PETMA</name>
<reference evidence="2" key="1">
    <citation type="submission" date="2025-08" db="UniProtKB">
        <authorList>
            <consortium name="RefSeq"/>
        </authorList>
    </citation>
    <scope>IDENTIFICATION</scope>
    <source>
        <tissue evidence="2">Sperm</tissue>
    </source>
</reference>
<gene>
    <name evidence="2" type="primary">WDR97</name>
</gene>
<dbReference type="CTD" id="340390"/>
<dbReference type="PANTHER" id="PTHR45532">
    <property type="entry name" value="WD REPEAT-CONTAINING PROTEIN 97"/>
    <property type="match status" value="1"/>
</dbReference>
<dbReference type="AlphaFoldDB" id="A0AAJ7WX80"/>
<dbReference type="KEGG" id="pmrn:116944054"/>
<keyword evidence="1" id="KW-1185">Reference proteome</keyword>
<dbReference type="RefSeq" id="XP_032813335.1">
    <property type="nucleotide sequence ID" value="XM_032957444.1"/>
</dbReference>
<organism evidence="1 2">
    <name type="scientific">Petromyzon marinus</name>
    <name type="common">Sea lamprey</name>
    <dbReference type="NCBI Taxonomy" id="7757"/>
    <lineage>
        <taxon>Eukaryota</taxon>
        <taxon>Metazoa</taxon>
        <taxon>Chordata</taxon>
        <taxon>Craniata</taxon>
        <taxon>Vertebrata</taxon>
        <taxon>Cyclostomata</taxon>
        <taxon>Hyperoartia</taxon>
        <taxon>Petromyzontiformes</taxon>
        <taxon>Petromyzontidae</taxon>
        <taxon>Petromyzon</taxon>
    </lineage>
</organism>
<protein>
    <submittedName>
        <fullName evidence="2">WD repeat-containing protein 97 isoform X1</fullName>
    </submittedName>
</protein>
<evidence type="ECO:0000313" key="2">
    <source>
        <dbReference type="RefSeq" id="XP_032813335.1"/>
    </source>
</evidence>